<evidence type="ECO:0000313" key="2">
    <source>
        <dbReference type="Proteomes" id="UP000009220"/>
    </source>
</evidence>
<dbReference type="SUPFAM" id="SSF52540">
    <property type="entry name" value="P-loop containing nucleoside triphosphate hydrolases"/>
    <property type="match status" value="1"/>
</dbReference>
<dbReference type="eggNOG" id="ENOG503135B">
    <property type="taxonomic scope" value="Bacteria"/>
</dbReference>
<dbReference type="Proteomes" id="UP000009220">
    <property type="component" value="Chromosome"/>
</dbReference>
<proteinExistence type="predicted"/>
<dbReference type="KEGG" id="afi:Acife_1560"/>
<protein>
    <submittedName>
        <fullName evidence="1">Uncharacterized protein</fullName>
    </submittedName>
</protein>
<dbReference type="STRING" id="743299.Acife_1560"/>
<evidence type="ECO:0000313" key="1">
    <source>
        <dbReference type="EMBL" id="AEM47701.1"/>
    </source>
</evidence>
<sequence>MLHRHLKIADLLSPVYPLSTAGLCQLSPPPTWGNPTFSLPYGCPQKQYHILSCDQADCAAILTNDARQVNMLLKEKSSPLIIFTVGTSASGKSTWARAMQAKYSSLNIQIIERDAIRAALHKASGKPFSWATWDKAQEDRVQQLWEEAIRQAITEADVLIIADTHLDPKRLAAYAEWLRSLQTTGTNPEMIIQYFSSIPLIDLIRRDQGRANSVGGTVLREQLQQLQPEEHYWRAVESKLINQ</sequence>
<name>G0JSA4_9PROT</name>
<dbReference type="InterPro" id="IPR027417">
    <property type="entry name" value="P-loop_NTPase"/>
</dbReference>
<dbReference type="EMBL" id="CP002985">
    <property type="protein sequence ID" value="AEM47701.1"/>
    <property type="molecule type" value="Genomic_DNA"/>
</dbReference>
<reference evidence="1 2" key="1">
    <citation type="journal article" date="2011" name="J. Bacteriol.">
        <title>Draft genome of the psychrotolerant acidophile Acidithiobacillus ferrivorans SS3.</title>
        <authorList>
            <person name="Liljeqvist M."/>
            <person name="Valdes J."/>
            <person name="Holmes D.S."/>
            <person name="Dopson M."/>
        </authorList>
    </citation>
    <scope>NUCLEOTIDE SEQUENCE [LARGE SCALE GENOMIC DNA]</scope>
    <source>
        <strain evidence="1 2">SS3</strain>
    </source>
</reference>
<dbReference type="Gene3D" id="3.40.50.300">
    <property type="entry name" value="P-loop containing nucleotide triphosphate hydrolases"/>
    <property type="match status" value="1"/>
</dbReference>
<accession>G0JSA4</accession>
<dbReference type="AlphaFoldDB" id="G0JSA4"/>
<dbReference type="HOGENOM" id="CLU_1140649_0_0_6"/>
<gene>
    <name evidence="1" type="ORF">Acife_1560</name>
</gene>
<dbReference type="Pfam" id="PF13671">
    <property type="entry name" value="AAA_33"/>
    <property type="match status" value="1"/>
</dbReference>
<organism evidence="1 2">
    <name type="scientific">Acidithiobacillus ferrivorans SS3</name>
    <dbReference type="NCBI Taxonomy" id="743299"/>
    <lineage>
        <taxon>Bacteria</taxon>
        <taxon>Pseudomonadati</taxon>
        <taxon>Pseudomonadota</taxon>
        <taxon>Acidithiobacillia</taxon>
        <taxon>Acidithiobacillales</taxon>
        <taxon>Acidithiobacillaceae</taxon>
        <taxon>Acidithiobacillus</taxon>
    </lineage>
</organism>